<dbReference type="RefSeq" id="WP_266140705.1">
    <property type="nucleotide sequence ID" value="NZ_JAPKNB010000006.1"/>
</dbReference>
<sequence>MDQRLLNARDGHTILLGSIFQLLNHTFGPAPGFNMFEALEPVSVVATMPFVIAANPKAPYNNGQEMVAAARAEPRSQSVAHAQLDVSLALLNNKAGMELLLVPYKGGAPSIFAAAAGQVDMAYALVPVMLPQIQAGNIKPLAVSSANRFEGLPDVPTFIESGVDFSMEMWYGLFMPAKTPNAVVNKLADTIQKIMTSEEMMASIRAAGAVPVHNSPAEFRAQLQSEKTQWAQVAEVMPNLVQK</sequence>
<dbReference type="Pfam" id="PF03401">
    <property type="entry name" value="TctC"/>
    <property type="match status" value="1"/>
</dbReference>
<evidence type="ECO:0000313" key="3">
    <source>
        <dbReference type="Proteomes" id="UP001208074"/>
    </source>
</evidence>
<dbReference type="EMBL" id="JAPKNB010000006">
    <property type="protein sequence ID" value="MCX5565678.1"/>
    <property type="molecule type" value="Genomic_DNA"/>
</dbReference>
<dbReference type="PANTHER" id="PTHR42928:SF5">
    <property type="entry name" value="BLR1237 PROTEIN"/>
    <property type="match status" value="1"/>
</dbReference>
<dbReference type="AlphaFoldDB" id="A0AAW5VXT5"/>
<dbReference type="Gene3D" id="3.40.190.10">
    <property type="entry name" value="Periplasmic binding protein-like II"/>
    <property type="match status" value="1"/>
</dbReference>
<comment type="caution">
    <text evidence="2">The sequence shown here is derived from an EMBL/GenBank/DDBJ whole genome shotgun (WGS) entry which is preliminary data.</text>
</comment>
<proteinExistence type="inferred from homology"/>
<protein>
    <submittedName>
        <fullName evidence="2">Tripartite tricarboxylate transporter substrate binding protein</fullName>
    </submittedName>
</protein>
<reference evidence="2" key="1">
    <citation type="submission" date="2022-11" db="EMBL/GenBank/DDBJ databases">
        <title>Biodiversity and phylogenetic relationships of bacteria.</title>
        <authorList>
            <person name="Machado R.A.R."/>
            <person name="Bhat A."/>
            <person name="Loulou A."/>
            <person name="Kallel S."/>
        </authorList>
    </citation>
    <scope>NUCLEOTIDE SEQUENCE</scope>
    <source>
        <strain evidence="2">DSM 16503</strain>
    </source>
</reference>
<evidence type="ECO:0000256" key="1">
    <source>
        <dbReference type="ARBA" id="ARBA00006987"/>
    </source>
</evidence>
<evidence type="ECO:0000313" key="2">
    <source>
        <dbReference type="EMBL" id="MCX5565678.1"/>
    </source>
</evidence>
<comment type="similarity">
    <text evidence="1">Belongs to the UPF0065 (bug) family.</text>
</comment>
<organism evidence="2 3">
    <name type="scientific">Alcaligenes phenolicus</name>
    <dbReference type="NCBI Taxonomy" id="232846"/>
    <lineage>
        <taxon>Bacteria</taxon>
        <taxon>Pseudomonadati</taxon>
        <taxon>Pseudomonadota</taxon>
        <taxon>Betaproteobacteria</taxon>
        <taxon>Burkholderiales</taxon>
        <taxon>Alcaligenaceae</taxon>
        <taxon>Alcaligenes</taxon>
    </lineage>
</organism>
<dbReference type="InterPro" id="IPR005064">
    <property type="entry name" value="BUG"/>
</dbReference>
<dbReference type="Gene3D" id="3.40.190.150">
    <property type="entry name" value="Bordetella uptake gene, domain 1"/>
    <property type="match status" value="1"/>
</dbReference>
<gene>
    <name evidence="2" type="ORF">OSH02_09910</name>
</gene>
<dbReference type="InterPro" id="IPR042100">
    <property type="entry name" value="Bug_dom1"/>
</dbReference>
<dbReference type="SUPFAM" id="SSF53850">
    <property type="entry name" value="Periplasmic binding protein-like II"/>
    <property type="match status" value="1"/>
</dbReference>
<name>A0AAW5VXT5_9BURK</name>
<accession>A0AAW5VXT5</accession>
<dbReference type="CDD" id="cd07012">
    <property type="entry name" value="PBP2_Bug_TTT"/>
    <property type="match status" value="1"/>
</dbReference>
<dbReference type="Proteomes" id="UP001208074">
    <property type="component" value="Unassembled WGS sequence"/>
</dbReference>
<dbReference type="PANTHER" id="PTHR42928">
    <property type="entry name" value="TRICARBOXYLATE-BINDING PROTEIN"/>
    <property type="match status" value="1"/>
</dbReference>